<gene>
    <name evidence="1" type="ORF">IV417_10695</name>
</gene>
<accession>A0AAP2CNU4</accession>
<organism evidence="1 2">
    <name type="scientific">Harenicola maris</name>
    <dbReference type="NCBI Taxonomy" id="2841044"/>
    <lineage>
        <taxon>Bacteria</taxon>
        <taxon>Pseudomonadati</taxon>
        <taxon>Pseudomonadota</taxon>
        <taxon>Alphaproteobacteria</taxon>
        <taxon>Rhodobacterales</taxon>
        <taxon>Paracoccaceae</taxon>
        <taxon>Harenicola</taxon>
    </lineage>
</organism>
<evidence type="ECO:0000313" key="1">
    <source>
        <dbReference type="EMBL" id="MBT0957859.1"/>
    </source>
</evidence>
<reference evidence="1 2" key="1">
    <citation type="journal article" date="2021" name="Arch. Microbiol.">
        <title>Harenicola maris gen. nov., sp. nov. isolated from the Sea of Japan shallow sediments.</title>
        <authorList>
            <person name="Romanenko L.A."/>
            <person name="Kurilenko V.V."/>
            <person name="Chernysheva N.Y."/>
            <person name="Tekutyeva L.A."/>
            <person name="Velansky P.V."/>
            <person name="Svetashev V.I."/>
            <person name="Isaeva M.P."/>
        </authorList>
    </citation>
    <scope>NUCLEOTIDE SEQUENCE [LARGE SCALE GENOMIC DNA]</scope>
    <source>
        <strain evidence="1 2">KMM 3653</strain>
    </source>
</reference>
<dbReference type="AlphaFoldDB" id="A0AAP2CNU4"/>
<dbReference type="Proteomes" id="UP001315686">
    <property type="component" value="Unassembled WGS sequence"/>
</dbReference>
<dbReference type="RefSeq" id="WP_327794081.1">
    <property type="nucleotide sequence ID" value="NZ_JADQAZ010000002.1"/>
</dbReference>
<keyword evidence="2" id="KW-1185">Reference proteome</keyword>
<name>A0AAP2CNU4_9RHOB</name>
<proteinExistence type="predicted"/>
<dbReference type="EMBL" id="JADQAZ010000002">
    <property type="protein sequence ID" value="MBT0957859.1"/>
    <property type="molecule type" value="Genomic_DNA"/>
</dbReference>
<protein>
    <submittedName>
        <fullName evidence="1">Uncharacterized protein</fullName>
    </submittedName>
</protein>
<sequence>MFFEYADWPDSLTQMAAYHPLQVIELDAAPKGDADITAALPDGVDLSPLTESDIPLFFVKLGPKSWRNRRSRAPVFNAPDLAAALNARLARPTPQQTLLARYILKEGAPLRLYVYEWKDVTALSEFRVQASEGDVWVSSAKERFGARPDFDALLTMAQQAFDACAAEVPALEALQIDIGFGRFDPAAPPSLRLIEVNPTEADAAALLSA</sequence>
<evidence type="ECO:0000313" key="2">
    <source>
        <dbReference type="Proteomes" id="UP001315686"/>
    </source>
</evidence>
<comment type="caution">
    <text evidence="1">The sequence shown here is derived from an EMBL/GenBank/DDBJ whole genome shotgun (WGS) entry which is preliminary data.</text>
</comment>